<dbReference type="PANTHER" id="PTHR34404">
    <property type="entry name" value="REGULATORY PROTEIN, FMDB FAMILY"/>
    <property type="match status" value="1"/>
</dbReference>
<dbReference type="eggNOG" id="COG2331">
    <property type="taxonomic scope" value="Bacteria"/>
</dbReference>
<evidence type="ECO:0000259" key="2">
    <source>
        <dbReference type="SMART" id="SM00834"/>
    </source>
</evidence>
<feature type="region of interest" description="Disordered" evidence="1">
    <location>
        <begin position="53"/>
        <end position="83"/>
    </location>
</feature>
<dbReference type="EMBL" id="CP002361">
    <property type="protein sequence ID" value="ADR37019.1"/>
    <property type="molecule type" value="Genomic_DNA"/>
</dbReference>
<reference evidence="4" key="1">
    <citation type="submission" date="2010-11" db="EMBL/GenBank/DDBJ databases">
        <title>The complete sequence of chromosome of Oceanithermus profundus DSM 14977.</title>
        <authorList>
            <consortium name="US DOE Joint Genome Institute (JGI-PGF)"/>
            <person name="Lucas S."/>
            <person name="Copeland A."/>
            <person name="Lapidus A."/>
            <person name="Bruce D."/>
            <person name="Goodwin L."/>
            <person name="Pitluck S."/>
            <person name="Kyrpides N."/>
            <person name="Mavromatis K."/>
            <person name="Pagani I."/>
            <person name="Ivanova N."/>
            <person name="Zhang X."/>
            <person name="Brettin T."/>
            <person name="Detter J.C."/>
            <person name="Tapia R."/>
            <person name="Han C."/>
            <person name="Land M."/>
            <person name="Hauser L."/>
            <person name="Markowitz V."/>
            <person name="Cheng J.-F."/>
            <person name="Hugenholtz P."/>
            <person name="Woyke T."/>
            <person name="Wu D."/>
            <person name="Tindall B."/>
            <person name="Faehnrich R."/>
            <person name="Brambilla E."/>
            <person name="Klenk H.-P."/>
            <person name="Eisen J.A."/>
        </authorList>
    </citation>
    <scope>NUCLEOTIDE SEQUENCE [LARGE SCALE GENOMIC DNA]</scope>
    <source>
        <strain evidence="4">DSM 14977 / NBRC 100410 / VKM B-2274 / 506</strain>
    </source>
</reference>
<dbReference type="NCBIfam" id="TIGR02605">
    <property type="entry name" value="CxxC_CxxC_SSSS"/>
    <property type="match status" value="1"/>
</dbReference>
<evidence type="ECO:0000313" key="3">
    <source>
        <dbReference type="EMBL" id="ADR37019.1"/>
    </source>
</evidence>
<evidence type="ECO:0000313" key="4">
    <source>
        <dbReference type="Proteomes" id="UP000008722"/>
    </source>
</evidence>
<dbReference type="InterPro" id="IPR013429">
    <property type="entry name" value="Regulatory_FmdB_Zinc_ribbon"/>
</dbReference>
<dbReference type="PANTHER" id="PTHR34404:SF2">
    <property type="entry name" value="CONSERVED SERINE RICH PROTEIN"/>
    <property type="match status" value="1"/>
</dbReference>
<accession>E4U4M6</accession>
<organism evidence="3 4">
    <name type="scientific">Oceanithermus profundus (strain DSM 14977 / NBRC 100410 / VKM B-2274 / 506)</name>
    <dbReference type="NCBI Taxonomy" id="670487"/>
    <lineage>
        <taxon>Bacteria</taxon>
        <taxon>Thermotogati</taxon>
        <taxon>Deinococcota</taxon>
        <taxon>Deinococci</taxon>
        <taxon>Thermales</taxon>
        <taxon>Thermaceae</taxon>
        <taxon>Oceanithermus</taxon>
    </lineage>
</organism>
<keyword evidence="4" id="KW-1185">Reference proteome</keyword>
<feature type="compositionally biased region" description="Basic and acidic residues" evidence="1">
    <location>
        <begin position="67"/>
        <end position="77"/>
    </location>
</feature>
<reference evidence="3 4" key="2">
    <citation type="journal article" date="2011" name="Stand. Genomic Sci.">
        <title>Complete genome sequence of Oceanithermus profundus type strain (506).</title>
        <authorList>
            <person name="Pati A."/>
            <person name="Zhang X."/>
            <person name="Lapidus A."/>
            <person name="Nolan M."/>
            <person name="Lucas S."/>
            <person name="Del Rio T.G."/>
            <person name="Tice H."/>
            <person name="Cheng J.F."/>
            <person name="Tapia R."/>
            <person name="Han C."/>
            <person name="Goodwin L."/>
            <person name="Pitluck S."/>
            <person name="Liolios K."/>
            <person name="Pagani I."/>
            <person name="Ivanova N."/>
            <person name="Mavromatis K."/>
            <person name="Chen A."/>
            <person name="Palaniappan K."/>
            <person name="Hauser L."/>
            <person name="Jeffries C.D."/>
            <person name="Brambilla E.M."/>
            <person name="Rohl A."/>
            <person name="Mwirichia R."/>
            <person name="Rohde M."/>
            <person name="Tindall B.J."/>
            <person name="Sikorski J."/>
            <person name="Wirth R."/>
            <person name="Goker M."/>
            <person name="Woyke T."/>
            <person name="Detter J.C."/>
            <person name="Bristow J."/>
            <person name="Eisen J.A."/>
            <person name="Markowitz V."/>
            <person name="Hugenholtz P."/>
            <person name="Kyrpides N.C."/>
            <person name="Klenk H.P."/>
            <person name="Land M."/>
        </authorList>
    </citation>
    <scope>NUCLEOTIDE SEQUENCE [LARGE SCALE GENOMIC DNA]</scope>
    <source>
        <strain evidence="4">DSM 14977 / NBRC 100410 / VKM B-2274 / 506</strain>
    </source>
</reference>
<name>E4U4M6_OCEP5</name>
<proteinExistence type="predicted"/>
<feature type="domain" description="Putative regulatory protein FmdB zinc ribbon" evidence="2">
    <location>
        <begin position="1"/>
        <end position="41"/>
    </location>
</feature>
<gene>
    <name evidence="3" type="ordered locus">Ocepr_1566</name>
</gene>
<dbReference type="HOGENOM" id="CLU_136025_3_2_0"/>
<dbReference type="RefSeq" id="WP_013458189.1">
    <property type="nucleotide sequence ID" value="NC_014761.1"/>
</dbReference>
<protein>
    <submittedName>
        <fullName evidence="3">Regulatory protein, FmdB family</fullName>
    </submittedName>
</protein>
<dbReference type="OrthoDB" id="9813321at2"/>
<dbReference type="STRING" id="670487.Ocepr_1566"/>
<dbReference type="Proteomes" id="UP000008722">
    <property type="component" value="Chromosome"/>
</dbReference>
<evidence type="ECO:0000256" key="1">
    <source>
        <dbReference type="SAM" id="MobiDB-lite"/>
    </source>
</evidence>
<sequence length="83" mass="8954">MPTYVYKGLESGEYFEVEQSIHDDPLTHHPETGEPVKRVIQPVGVIFKGSGWYVKDSRSSGSQAGKKKSEGGSEKAAKSAAAD</sequence>
<dbReference type="KEGG" id="opr:Ocepr_1566"/>
<dbReference type="SMART" id="SM00834">
    <property type="entry name" value="CxxC_CXXC_SSSS"/>
    <property type="match status" value="1"/>
</dbReference>
<dbReference type="Pfam" id="PF09723">
    <property type="entry name" value="Zn_ribbon_8"/>
    <property type="match status" value="1"/>
</dbReference>
<dbReference type="AlphaFoldDB" id="E4U4M6"/>